<sequence>MHQNNTVGPQDFQDPAFLDLFNVYTGNGQSIGAHLAEAAERATVDAPLLVATNSDFVLFPGAGAAPQIEGYRLSTRGFKELTAVSHLAPALASLVRLRELAPASDAWRGEAERLLVATRGARAANSATLWRERIAVPAYRGREAAIANMVDYACAVTERYIERVLATPERFTAHDLREQYLEARGDLEGACVPMNAVMIATFFLVGMDTGHRVIDWFNRHRIDWSQAMVLIVGRQGRPTAGVTWSSNAVAAMILAASGHRLDLSRLYIAPHAPPFTVARPLDLEAVRAQEGAMRRLWNYTRAISDLGEIMYHGYPHYAANSAQRPVLTPETQAVADLPAIAGPDDWRAFNTRLRVILEDPRQLLAGCVADYAVDQLQAHSNDPTRLTVPGLDCMAYPAA</sequence>
<dbReference type="Pfam" id="PF18538">
    <property type="entry name" value="DUF5624"/>
    <property type="match status" value="1"/>
</dbReference>
<dbReference type="RefSeq" id="WP_243304966.1">
    <property type="nucleotide sequence ID" value="NZ_JALGBI010000001.1"/>
</dbReference>
<gene>
    <name evidence="2" type="ORF">MMF98_05090</name>
</gene>
<organism evidence="2 3">
    <name type="scientific">Variovorax terrae</name>
    <dbReference type="NCBI Taxonomy" id="2923278"/>
    <lineage>
        <taxon>Bacteria</taxon>
        <taxon>Pseudomonadati</taxon>
        <taxon>Pseudomonadota</taxon>
        <taxon>Betaproteobacteria</taxon>
        <taxon>Burkholderiales</taxon>
        <taxon>Comamonadaceae</taxon>
        <taxon>Variovorax</taxon>
    </lineage>
</organism>
<evidence type="ECO:0000313" key="3">
    <source>
        <dbReference type="Proteomes" id="UP001139447"/>
    </source>
</evidence>
<reference evidence="2" key="1">
    <citation type="submission" date="2022-03" db="EMBL/GenBank/DDBJ databases">
        <authorList>
            <person name="Woo C.Y."/>
        </authorList>
    </citation>
    <scope>NUCLEOTIDE SEQUENCE</scope>
    <source>
        <strain evidence="2">CYS-02</strain>
    </source>
</reference>
<dbReference type="AlphaFoldDB" id="A0A9X1VSL3"/>
<dbReference type="InterPro" id="IPR041132">
    <property type="entry name" value="DUF5624"/>
</dbReference>
<evidence type="ECO:0000259" key="1">
    <source>
        <dbReference type="Pfam" id="PF18538"/>
    </source>
</evidence>
<evidence type="ECO:0000313" key="2">
    <source>
        <dbReference type="EMBL" id="MCJ0762582.1"/>
    </source>
</evidence>
<feature type="domain" description="DUF5624" evidence="1">
    <location>
        <begin position="75"/>
        <end position="207"/>
    </location>
</feature>
<proteinExistence type="predicted"/>
<name>A0A9X1VSL3_9BURK</name>
<protein>
    <submittedName>
        <fullName evidence="2">DUF5624 domain-containing protein</fullName>
    </submittedName>
</protein>
<dbReference type="Proteomes" id="UP001139447">
    <property type="component" value="Unassembled WGS sequence"/>
</dbReference>
<dbReference type="EMBL" id="JALGBI010000001">
    <property type="protein sequence ID" value="MCJ0762582.1"/>
    <property type="molecule type" value="Genomic_DNA"/>
</dbReference>
<keyword evidence="3" id="KW-1185">Reference proteome</keyword>
<accession>A0A9X1VSL3</accession>
<comment type="caution">
    <text evidence="2">The sequence shown here is derived from an EMBL/GenBank/DDBJ whole genome shotgun (WGS) entry which is preliminary data.</text>
</comment>